<evidence type="ECO:0000256" key="9">
    <source>
        <dbReference type="SAM" id="SignalP"/>
    </source>
</evidence>
<name>A0AA49QCI4_9SCOR</name>
<dbReference type="PROSITE" id="PS50215">
    <property type="entry name" value="ADAM_MEPRO"/>
    <property type="match status" value="1"/>
</dbReference>
<feature type="binding site" evidence="7">
    <location>
        <position position="324"/>
    </location>
    <ligand>
        <name>Zn(2+)</name>
        <dbReference type="ChEBI" id="CHEBI:29105"/>
        <note>catalytic</note>
    </ligand>
</feature>
<evidence type="ECO:0000256" key="1">
    <source>
        <dbReference type="ARBA" id="ARBA00006629"/>
    </source>
</evidence>
<dbReference type="InterPro" id="IPR001590">
    <property type="entry name" value="Peptidase_M12B"/>
</dbReference>
<protein>
    <submittedName>
        <fullName evidence="11">Metalloprotease</fullName>
    </submittedName>
</protein>
<dbReference type="GO" id="GO:0004222">
    <property type="term" value="F:metalloendopeptidase activity"/>
    <property type="evidence" value="ECO:0007669"/>
    <property type="project" value="InterPro"/>
</dbReference>
<dbReference type="GO" id="GO:0006509">
    <property type="term" value="P:membrane protein ectodomain proteolysis"/>
    <property type="evidence" value="ECO:0007669"/>
    <property type="project" value="TreeGrafter"/>
</dbReference>
<dbReference type="AlphaFoldDB" id="A0AA49QCI4"/>
<evidence type="ECO:0000259" key="10">
    <source>
        <dbReference type="PROSITE" id="PS50215"/>
    </source>
</evidence>
<keyword evidence="2" id="KW-0645">Protease</keyword>
<evidence type="ECO:0000256" key="4">
    <source>
        <dbReference type="ARBA" id="ARBA00022801"/>
    </source>
</evidence>
<keyword evidence="3 7" id="KW-0479">Metal-binding</keyword>
<evidence type="ECO:0000256" key="2">
    <source>
        <dbReference type="ARBA" id="ARBA00022670"/>
    </source>
</evidence>
<dbReference type="Pfam" id="PF01421">
    <property type="entry name" value="Reprolysin"/>
    <property type="match status" value="1"/>
</dbReference>
<comment type="caution">
    <text evidence="7">Lacks conserved residue(s) required for the propagation of feature annotation.</text>
</comment>
<sequence length="399" mass="44077">MFACVISLLFYASVSAIPNGRREVTYPSLETLRSGIKVVKFRAFGEDIELKLEPAGDVISDNFTMKDNLGRIQTTDAKSLKSRLFKAREKGAALYINEDGFLKIKGVINSKLSIEPYNSEKMVKHGISAHVITESFAERKHFNDRVMSMNLKKTFAKDNARIFNEDQCVSIKYLFLTDTNFRSGFPNPKDMETYFATMFILVQEDMDTLKLNIKVSLIGIEPVKNETNFVKESLIPGEEVFDFGRVVGNLNVLNCKYKDNELYKKADSIMFITKRLLGNREPDGSVSTNTLGVANLGGACNPCLKTGVIKDYGDMTLLANTVAHETAHQIGSPHDGEGAPDSLPGSPTGEKCPGSQGYLMGDSKGENKGKFSPCTRENVKFFLNKDEASCVVSACKSTV</sequence>
<dbReference type="EMBL" id="OQ368652">
    <property type="protein sequence ID" value="WLF82772.1"/>
    <property type="molecule type" value="mRNA"/>
</dbReference>
<keyword evidence="4" id="KW-0378">Hydrolase</keyword>
<feature type="region of interest" description="Disordered" evidence="8">
    <location>
        <begin position="328"/>
        <end position="364"/>
    </location>
</feature>
<accession>A0AA49QCI4</accession>
<feature type="binding site" evidence="7">
    <location>
        <position position="334"/>
    </location>
    <ligand>
        <name>Zn(2+)</name>
        <dbReference type="ChEBI" id="CHEBI:29105"/>
        <note>catalytic</note>
    </ligand>
</feature>
<feature type="domain" description="Peptidase M12B" evidence="10">
    <location>
        <begin position="169"/>
        <end position="395"/>
    </location>
</feature>
<dbReference type="GO" id="GO:0046872">
    <property type="term" value="F:metal ion binding"/>
    <property type="evidence" value="ECO:0007669"/>
    <property type="project" value="UniProtKB-KW"/>
</dbReference>
<dbReference type="Gene3D" id="3.40.390.10">
    <property type="entry name" value="Collagenase (Catalytic Domain)"/>
    <property type="match status" value="1"/>
</dbReference>
<dbReference type="PANTHER" id="PTHR11905:SF159">
    <property type="entry name" value="ADAM METALLOPROTEASE"/>
    <property type="match status" value="1"/>
</dbReference>
<evidence type="ECO:0000256" key="8">
    <source>
        <dbReference type="SAM" id="MobiDB-lite"/>
    </source>
</evidence>
<keyword evidence="5 7" id="KW-0862">Zinc</keyword>
<evidence type="ECO:0000256" key="7">
    <source>
        <dbReference type="PROSITE-ProRule" id="PRU00276"/>
    </source>
</evidence>
<dbReference type="PANTHER" id="PTHR11905">
    <property type="entry name" value="ADAM A DISINTEGRIN AND METALLOPROTEASE DOMAIN"/>
    <property type="match status" value="1"/>
</dbReference>
<comment type="similarity">
    <text evidence="1">Belongs to the venom metalloproteinase (M12B) family.</text>
</comment>
<feature type="signal peptide" evidence="9">
    <location>
        <begin position="1"/>
        <end position="16"/>
    </location>
</feature>
<proteinExistence type="evidence at transcript level"/>
<evidence type="ECO:0000256" key="5">
    <source>
        <dbReference type="ARBA" id="ARBA00022833"/>
    </source>
</evidence>
<evidence type="ECO:0000256" key="6">
    <source>
        <dbReference type="ARBA" id="ARBA00023049"/>
    </source>
</evidence>
<feature type="active site" evidence="7">
    <location>
        <position position="325"/>
    </location>
</feature>
<feature type="chain" id="PRO_5041273366" evidence="9">
    <location>
        <begin position="17"/>
        <end position="399"/>
    </location>
</feature>
<dbReference type="SUPFAM" id="SSF55486">
    <property type="entry name" value="Metalloproteases ('zincins'), catalytic domain"/>
    <property type="match status" value="1"/>
</dbReference>
<evidence type="ECO:0000313" key="11">
    <source>
        <dbReference type="EMBL" id="WLF82772.1"/>
    </source>
</evidence>
<reference evidence="11" key="1">
    <citation type="submission" date="2023-01" db="EMBL/GenBank/DDBJ databases">
        <title>Tityus melici venom characterization: a new scorpion of medical importance.</title>
        <authorList>
            <person name="Kalapothakis Y."/>
            <person name="Miranda K."/>
            <person name="Aragao M."/>
            <person name="Larangote D."/>
            <person name="Braga-Pereira G."/>
            <person name="Noetzold M."/>
            <person name="Molina D."/>
            <person name="Langer R."/>
            <person name="Conceicao I.M."/>
            <person name="Guerra-Duarte C."/>
            <person name="Kalapothakis E."/>
            <person name="Chavez-Olortegui C."/>
            <person name="Borges A."/>
        </authorList>
    </citation>
    <scope>NUCLEOTIDE SEQUENCE</scope>
    <source>
        <strain evidence="11">TmeMetallo9</strain>
    </source>
</reference>
<keyword evidence="9" id="KW-0732">Signal</keyword>
<dbReference type="InterPro" id="IPR024079">
    <property type="entry name" value="MetalloPept_cat_dom_sf"/>
</dbReference>
<feature type="binding site" evidence="7">
    <location>
        <position position="328"/>
    </location>
    <ligand>
        <name>Zn(2+)</name>
        <dbReference type="ChEBI" id="CHEBI:29105"/>
        <note>catalytic</note>
    </ligand>
</feature>
<evidence type="ECO:0000256" key="3">
    <source>
        <dbReference type="ARBA" id="ARBA00022723"/>
    </source>
</evidence>
<keyword evidence="6 11" id="KW-0482">Metalloprotease</keyword>
<organism evidence="11">
    <name type="scientific">Tityus melici</name>
    <dbReference type="NCBI Taxonomy" id="3026321"/>
    <lineage>
        <taxon>Eukaryota</taxon>
        <taxon>Metazoa</taxon>
        <taxon>Ecdysozoa</taxon>
        <taxon>Arthropoda</taxon>
        <taxon>Chelicerata</taxon>
        <taxon>Arachnida</taxon>
        <taxon>Scorpiones</taxon>
        <taxon>Buthida</taxon>
        <taxon>Buthoidea</taxon>
        <taxon>Buthidae</taxon>
        <taxon>Tityus</taxon>
    </lineage>
</organism>